<reference evidence="1" key="2">
    <citation type="submission" date="2022-01" db="EMBL/GenBank/DDBJ databases">
        <authorList>
            <person name="Yamashiro T."/>
            <person name="Shiraishi A."/>
            <person name="Satake H."/>
            <person name="Nakayama K."/>
        </authorList>
    </citation>
    <scope>NUCLEOTIDE SEQUENCE</scope>
</reference>
<gene>
    <name evidence="1" type="ORF">Tco_0923612</name>
</gene>
<protein>
    <submittedName>
        <fullName evidence="1">Uncharacterized protein</fullName>
    </submittedName>
</protein>
<name>A0ABQ5D4R9_9ASTR</name>
<proteinExistence type="predicted"/>
<reference evidence="1" key="1">
    <citation type="journal article" date="2022" name="Int. J. Mol. Sci.">
        <title>Draft Genome of Tanacetum Coccineum: Genomic Comparison of Closely Related Tanacetum-Family Plants.</title>
        <authorList>
            <person name="Yamashiro T."/>
            <person name="Shiraishi A."/>
            <person name="Nakayama K."/>
            <person name="Satake H."/>
        </authorList>
    </citation>
    <scope>NUCLEOTIDE SEQUENCE</scope>
</reference>
<accession>A0ABQ5D4R9</accession>
<dbReference type="Proteomes" id="UP001151760">
    <property type="component" value="Unassembled WGS sequence"/>
</dbReference>
<evidence type="ECO:0000313" key="2">
    <source>
        <dbReference type="Proteomes" id="UP001151760"/>
    </source>
</evidence>
<evidence type="ECO:0000313" key="1">
    <source>
        <dbReference type="EMBL" id="GJT33193.1"/>
    </source>
</evidence>
<keyword evidence="2" id="KW-1185">Reference proteome</keyword>
<dbReference type="EMBL" id="BQNB010014858">
    <property type="protein sequence ID" value="GJT33193.1"/>
    <property type="molecule type" value="Genomic_DNA"/>
</dbReference>
<sequence>MDVVLTGEGHINGTRLSKIEVTIEHKLKITSDIKASSKKLIQKDNTDKKINLSGDESESECLDGKDRRQILVRVDSAESFKRQDREYLTYEKKRAMLLHRHNLCSKKNSLHSTNIRIYRNRNHTTKNSTDGNQMMTATEACRKLQA</sequence>
<comment type="caution">
    <text evidence="1">The sequence shown here is derived from an EMBL/GenBank/DDBJ whole genome shotgun (WGS) entry which is preliminary data.</text>
</comment>
<organism evidence="1 2">
    <name type="scientific">Tanacetum coccineum</name>
    <dbReference type="NCBI Taxonomy" id="301880"/>
    <lineage>
        <taxon>Eukaryota</taxon>
        <taxon>Viridiplantae</taxon>
        <taxon>Streptophyta</taxon>
        <taxon>Embryophyta</taxon>
        <taxon>Tracheophyta</taxon>
        <taxon>Spermatophyta</taxon>
        <taxon>Magnoliopsida</taxon>
        <taxon>eudicotyledons</taxon>
        <taxon>Gunneridae</taxon>
        <taxon>Pentapetalae</taxon>
        <taxon>asterids</taxon>
        <taxon>campanulids</taxon>
        <taxon>Asterales</taxon>
        <taxon>Asteraceae</taxon>
        <taxon>Asteroideae</taxon>
        <taxon>Anthemideae</taxon>
        <taxon>Anthemidinae</taxon>
        <taxon>Tanacetum</taxon>
    </lineage>
</organism>